<sequence>MVAGGEFPISLTIVSVATKINCPIYRMWQGQTQSIAYQTLKFICFPCFR</sequence>
<proteinExistence type="predicted"/>
<reference evidence="1" key="1">
    <citation type="submission" date="2014-09" db="EMBL/GenBank/DDBJ databases">
        <authorList>
            <person name="Magalhaes I.L.F."/>
            <person name="Oliveira U."/>
            <person name="Santos F.R."/>
            <person name="Vidigal T.H.D.A."/>
            <person name="Brescovit A.D."/>
            <person name="Santos A.J."/>
        </authorList>
    </citation>
    <scope>NUCLEOTIDE SEQUENCE</scope>
    <source>
        <tissue evidence="1">Shoot tissue taken approximately 20 cm above the soil surface</tissue>
    </source>
</reference>
<reference evidence="1" key="2">
    <citation type="journal article" date="2015" name="Data Brief">
        <title>Shoot transcriptome of the giant reed, Arundo donax.</title>
        <authorList>
            <person name="Barrero R.A."/>
            <person name="Guerrero F.D."/>
            <person name="Moolhuijzen P."/>
            <person name="Goolsby J.A."/>
            <person name="Tidwell J."/>
            <person name="Bellgard S.E."/>
            <person name="Bellgard M.I."/>
        </authorList>
    </citation>
    <scope>NUCLEOTIDE SEQUENCE</scope>
    <source>
        <tissue evidence="1">Shoot tissue taken approximately 20 cm above the soil surface</tissue>
    </source>
</reference>
<accession>A0A0A9HG31</accession>
<evidence type="ECO:0000313" key="1">
    <source>
        <dbReference type="EMBL" id="JAE35692.1"/>
    </source>
</evidence>
<organism evidence="1">
    <name type="scientific">Arundo donax</name>
    <name type="common">Giant reed</name>
    <name type="synonym">Donax arundinaceus</name>
    <dbReference type="NCBI Taxonomy" id="35708"/>
    <lineage>
        <taxon>Eukaryota</taxon>
        <taxon>Viridiplantae</taxon>
        <taxon>Streptophyta</taxon>
        <taxon>Embryophyta</taxon>
        <taxon>Tracheophyta</taxon>
        <taxon>Spermatophyta</taxon>
        <taxon>Magnoliopsida</taxon>
        <taxon>Liliopsida</taxon>
        <taxon>Poales</taxon>
        <taxon>Poaceae</taxon>
        <taxon>PACMAD clade</taxon>
        <taxon>Arundinoideae</taxon>
        <taxon>Arundineae</taxon>
        <taxon>Arundo</taxon>
    </lineage>
</organism>
<protein>
    <submittedName>
        <fullName evidence="1">Uncharacterized protein</fullName>
    </submittedName>
</protein>
<dbReference type="AlphaFoldDB" id="A0A0A9HG31"/>
<name>A0A0A9HG31_ARUDO</name>
<dbReference type="EMBL" id="GBRH01162204">
    <property type="protein sequence ID" value="JAE35692.1"/>
    <property type="molecule type" value="Transcribed_RNA"/>
</dbReference>